<sequence>MSGLFQTAAPSYWQLGYSVVPVEPRSKRPAKEISGWQGHCNSPPSPSTRSEWVARYADNGIGLLLSTEIVSGWRIAAVDVDDDALVGVVRVVLGECISGKVGKKGATFFVRVPNAVALRSTVLTDHAKAGKIDVLINGKMTVLPPTLHPDTGKPYEWLESPLLKCDPLDLPQLSQRKLDLLRLIVRAEESAILIAGESTHDAGMKLVWRLIEFGCGDHEIVGIVTALLPTDYNGNSRDELPGWVVSAREKLGAPSDKRPLDEEIAISVASALDPVAFIPGEGFRRYLDGYWPLITDREIDRQSKALLSPRLKAHQQLSSYLSNVRRCLELNTERADFGKSSGGFLIGLKNGVYDVRRGVLVGHAPEHELRYQLDFDFDENATCPTYGDQLAQTFKGSKLAMELFDEFIGLTLVPDMRFQKALYLIGAAGSGKSTLLRVLESLHDPAAVSVTPLDRIDSERYLTDLALKLVCISFDIQTVKSIFGEGFMRITGGDPVSIRKLYQEVEGRVLPTVRFAGSMNFDIPRAIGAGDGLRRRLIFLPCGERIDKPDPDRDAKLRAERPGIFVRCMLALDRLYRRGYFDIPPESSDEVAEYTTGQDPVALFFKDCMVIDLNARTPISEVVQAFNSWADNHEERRLPANSLGRKLRALGIKGGYINVVDGDIRKSVRVVYTAFKTRLPDF</sequence>
<organism evidence="3 4">
    <name type="scientific">Afipia massiliensis</name>
    <dbReference type="NCBI Taxonomy" id="211460"/>
    <lineage>
        <taxon>Bacteria</taxon>
        <taxon>Pseudomonadati</taxon>
        <taxon>Pseudomonadota</taxon>
        <taxon>Alphaproteobacteria</taxon>
        <taxon>Hyphomicrobiales</taxon>
        <taxon>Nitrobacteraceae</taxon>
        <taxon>Afipia</taxon>
    </lineage>
</organism>
<feature type="domain" description="DNA primase/polymerase bifunctional N-terminal" evidence="2">
    <location>
        <begin position="9"/>
        <end position="170"/>
    </location>
</feature>
<dbReference type="SUPFAM" id="SSF52540">
    <property type="entry name" value="P-loop containing nucleoside triphosphate hydrolases"/>
    <property type="match status" value="1"/>
</dbReference>
<dbReference type="Proteomes" id="UP000034832">
    <property type="component" value="Unassembled WGS sequence"/>
</dbReference>
<name>A0A4V6Y1D4_9BRAD</name>
<accession>A0A4V6Y1D4</accession>
<gene>
    <name evidence="3" type="ORF">YH63_007160</name>
</gene>
<dbReference type="InterPro" id="IPR027417">
    <property type="entry name" value="P-loop_NTPase"/>
</dbReference>
<proteinExistence type="predicted"/>
<dbReference type="InterPro" id="IPR015330">
    <property type="entry name" value="DNA_primase/pol_bifunc_N"/>
</dbReference>
<dbReference type="Pfam" id="PF08706">
    <property type="entry name" value="D5_N"/>
    <property type="match status" value="1"/>
</dbReference>
<dbReference type="GO" id="GO:0016787">
    <property type="term" value="F:hydrolase activity"/>
    <property type="evidence" value="ECO:0007669"/>
    <property type="project" value="UniProtKB-KW"/>
</dbReference>
<protein>
    <recommendedName>
        <fullName evidence="2">DNA primase/polymerase bifunctional N-terminal domain-containing protein</fullName>
    </recommendedName>
</protein>
<evidence type="ECO:0000313" key="3">
    <source>
        <dbReference type="EMBL" id="TKT71203.1"/>
    </source>
</evidence>
<dbReference type="Gene3D" id="3.40.50.300">
    <property type="entry name" value="P-loop containing nucleotide triphosphate hydrolases"/>
    <property type="match status" value="1"/>
</dbReference>
<keyword evidence="4" id="KW-1185">Reference proteome</keyword>
<reference evidence="3" key="1">
    <citation type="submission" date="2019-04" db="EMBL/GenBank/DDBJ databases">
        <title>Whole genome sequencing of cave bacteria.</title>
        <authorList>
            <person name="Gan H.M."/>
            <person name="Barton H."/>
            <person name="Savka M.A."/>
        </authorList>
    </citation>
    <scope>NUCLEOTIDE SEQUENCE [LARGE SCALE GENOMIC DNA]</scope>
    <source>
        <strain evidence="3">LC387</strain>
    </source>
</reference>
<dbReference type="PANTHER" id="PTHR35372:SF2">
    <property type="entry name" value="SF3 HELICASE DOMAIN-CONTAINING PROTEIN"/>
    <property type="match status" value="1"/>
</dbReference>
<dbReference type="SMART" id="SM00943">
    <property type="entry name" value="Prim-Pol"/>
    <property type="match status" value="1"/>
</dbReference>
<dbReference type="InterPro" id="IPR051620">
    <property type="entry name" value="ORF904-like_C"/>
</dbReference>
<dbReference type="OrthoDB" id="5453446at2"/>
<comment type="caution">
    <text evidence="3">The sequence shown here is derived from an EMBL/GenBank/DDBJ whole genome shotgun (WGS) entry which is preliminary data.</text>
</comment>
<dbReference type="STRING" id="211460.YH63_11785"/>
<dbReference type="NCBIfam" id="TIGR01613">
    <property type="entry name" value="primase_Cterm"/>
    <property type="match status" value="1"/>
</dbReference>
<keyword evidence="1" id="KW-0378">Hydrolase</keyword>
<dbReference type="SUPFAM" id="SSF56747">
    <property type="entry name" value="Prim-pol domain"/>
    <property type="match status" value="1"/>
</dbReference>
<dbReference type="PANTHER" id="PTHR35372">
    <property type="entry name" value="ATP BINDING PROTEIN-RELATED"/>
    <property type="match status" value="1"/>
</dbReference>
<dbReference type="Pfam" id="PF09250">
    <property type="entry name" value="Prim-Pol"/>
    <property type="match status" value="1"/>
</dbReference>
<evidence type="ECO:0000259" key="2">
    <source>
        <dbReference type="SMART" id="SM00943"/>
    </source>
</evidence>
<dbReference type="AlphaFoldDB" id="A0A4V6Y1D4"/>
<evidence type="ECO:0000256" key="1">
    <source>
        <dbReference type="ARBA" id="ARBA00022801"/>
    </source>
</evidence>
<dbReference type="InterPro" id="IPR006500">
    <property type="entry name" value="Helicase_put_C_phage/plasmid"/>
</dbReference>
<dbReference type="RefSeq" id="WP_083992615.1">
    <property type="nucleotide sequence ID" value="NZ_LBIA02000001.1"/>
</dbReference>
<evidence type="ECO:0000313" key="4">
    <source>
        <dbReference type="Proteomes" id="UP000034832"/>
    </source>
</evidence>
<dbReference type="EMBL" id="LBIA02000001">
    <property type="protein sequence ID" value="TKT71203.1"/>
    <property type="molecule type" value="Genomic_DNA"/>
</dbReference>
<dbReference type="InterPro" id="IPR014818">
    <property type="entry name" value="Phage/plasmid_primase_P4_C"/>
</dbReference>
<dbReference type="Gene3D" id="3.30.720.160">
    <property type="entry name" value="Bifunctional DNA primase/polymerase, N-terminal"/>
    <property type="match status" value="1"/>
</dbReference>